<sequence length="263" mass="27994">MSRLLAERLRLYLMPPAPGQDRDDTGHCRALVLELSRPADWQALGTVWRGVQEHLGWPAPAIAVSGDEGLQLWFSLAQAVSTPAAHALLQALGPHFLPEVPAHRLRLWPDPAAPERTLPRLPEQVRPEQWSAFVSPDLAPVFADTPWLDIAPGEDGQAERLRPLQPVSPAEWQQALAVLGLQADGTRQAPPAASPAPSAGPAGPAQATAGPPAAPEAASDSLCLPDLPQTDDPRAFLQAVMRHPQAPVAQRVAAARALLGLPN</sequence>
<gene>
    <name evidence="2" type="ORF">G3A44_03490</name>
</gene>
<feature type="compositionally biased region" description="Low complexity" evidence="1">
    <location>
        <begin position="189"/>
        <end position="219"/>
    </location>
</feature>
<name>A0A7C9PGA9_9BURK</name>
<reference evidence="2 3" key="1">
    <citation type="submission" date="2020-02" db="EMBL/GenBank/DDBJ databases">
        <title>Ideonella bacterium strain TBM-1.</title>
        <authorList>
            <person name="Chen W.-M."/>
        </authorList>
    </citation>
    <scope>NUCLEOTIDE SEQUENCE [LARGE SCALE GENOMIC DNA]</scope>
    <source>
        <strain evidence="2 3">TBM-1</strain>
    </source>
</reference>
<dbReference type="Proteomes" id="UP000484255">
    <property type="component" value="Unassembled WGS sequence"/>
</dbReference>
<keyword evidence="3" id="KW-1185">Reference proteome</keyword>
<dbReference type="EMBL" id="JAAGOH010000003">
    <property type="protein sequence ID" value="NDY90254.1"/>
    <property type="molecule type" value="Genomic_DNA"/>
</dbReference>
<evidence type="ECO:0000256" key="1">
    <source>
        <dbReference type="SAM" id="MobiDB-lite"/>
    </source>
</evidence>
<organism evidence="2 3">
    <name type="scientific">Ideonella livida</name>
    <dbReference type="NCBI Taxonomy" id="2707176"/>
    <lineage>
        <taxon>Bacteria</taxon>
        <taxon>Pseudomonadati</taxon>
        <taxon>Pseudomonadota</taxon>
        <taxon>Betaproteobacteria</taxon>
        <taxon>Burkholderiales</taxon>
        <taxon>Sphaerotilaceae</taxon>
        <taxon>Ideonella</taxon>
    </lineage>
</organism>
<evidence type="ECO:0000313" key="2">
    <source>
        <dbReference type="EMBL" id="NDY90254.1"/>
    </source>
</evidence>
<dbReference type="AlphaFoldDB" id="A0A7C9PGA9"/>
<comment type="caution">
    <text evidence="2">The sequence shown here is derived from an EMBL/GenBank/DDBJ whole genome shotgun (WGS) entry which is preliminary data.</text>
</comment>
<protein>
    <submittedName>
        <fullName evidence="2">Uncharacterized protein</fullName>
    </submittedName>
</protein>
<feature type="region of interest" description="Disordered" evidence="1">
    <location>
        <begin position="185"/>
        <end position="230"/>
    </location>
</feature>
<proteinExistence type="predicted"/>
<accession>A0A7C9PGA9</accession>
<dbReference type="RefSeq" id="WP_163456119.1">
    <property type="nucleotide sequence ID" value="NZ_JAAGOH010000003.1"/>
</dbReference>
<evidence type="ECO:0000313" key="3">
    <source>
        <dbReference type="Proteomes" id="UP000484255"/>
    </source>
</evidence>